<protein>
    <submittedName>
        <fullName evidence="1">Uncharacterized protein</fullName>
    </submittedName>
</protein>
<reference evidence="1 2" key="1">
    <citation type="journal article" date="2016" name="Front. Microbiol.">
        <title>High-Level Heat Resistance of Spores of Bacillus amyloliquefaciens and Bacillus licheniformis Results from the Presence of a spoVA Operon in a Tn1546 Transposon.</title>
        <authorList>
            <person name="Berendsen E.M."/>
            <person name="Koning R.A."/>
            <person name="Boekhorst J."/>
            <person name="de Jong A."/>
            <person name="Kuipers O.P."/>
            <person name="Wells-Bennik M.H."/>
        </authorList>
    </citation>
    <scope>NUCLEOTIDE SEQUENCE [LARGE SCALE GENOMIC DNA]</scope>
    <source>
        <strain evidence="1 2">B4121</strain>
    </source>
</reference>
<evidence type="ECO:0000313" key="2">
    <source>
        <dbReference type="Proteomes" id="UP000185604"/>
    </source>
</evidence>
<name>A0A7Z1B2J5_9BACI</name>
<dbReference type="EMBL" id="LKPO01000021">
    <property type="protein sequence ID" value="OLF89983.1"/>
    <property type="molecule type" value="Genomic_DNA"/>
</dbReference>
<comment type="caution">
    <text evidence="1">The sequence shown here is derived from an EMBL/GenBank/DDBJ whole genome shotgun (WGS) entry which is preliminary data.</text>
</comment>
<evidence type="ECO:0000313" key="1">
    <source>
        <dbReference type="EMBL" id="OLF89983.1"/>
    </source>
</evidence>
<organism evidence="1 2">
    <name type="scientific">Bacillus paralicheniformis</name>
    <dbReference type="NCBI Taxonomy" id="1648923"/>
    <lineage>
        <taxon>Bacteria</taxon>
        <taxon>Bacillati</taxon>
        <taxon>Bacillota</taxon>
        <taxon>Bacilli</taxon>
        <taxon>Bacillales</taxon>
        <taxon>Bacillaceae</taxon>
        <taxon>Bacillus</taxon>
    </lineage>
</organism>
<accession>A0A7Z1B2J5</accession>
<gene>
    <name evidence="1" type="ORF">B4121_3258</name>
</gene>
<dbReference type="AlphaFoldDB" id="A0A7Z1B2J5"/>
<sequence>MMQIGYFPLNPNHQIEQSGHIDLRDGRSVNRWAWVFFDRICRFLRRNGIV</sequence>
<dbReference type="Proteomes" id="UP000185604">
    <property type="component" value="Unassembled WGS sequence"/>
</dbReference>
<proteinExistence type="predicted"/>